<name>A0A7X3K0T3_9BACL</name>
<comment type="caution">
    <text evidence="2">The sequence shown here is derived from an EMBL/GenBank/DDBJ whole genome shotgun (WGS) entry which is preliminary data.</text>
</comment>
<dbReference type="RefSeq" id="WP_068777398.1">
    <property type="nucleotide sequence ID" value="NZ_RHLK01000013.1"/>
</dbReference>
<accession>A0A7X3K0T3</accession>
<evidence type="ECO:0000313" key="3">
    <source>
        <dbReference type="Proteomes" id="UP000490800"/>
    </source>
</evidence>
<feature type="transmembrane region" description="Helical" evidence="1">
    <location>
        <begin position="12"/>
        <end position="35"/>
    </location>
</feature>
<keyword evidence="3" id="KW-1185">Reference proteome</keyword>
<dbReference type="EMBL" id="RHLK01000013">
    <property type="protein sequence ID" value="MVP01493.1"/>
    <property type="molecule type" value="Genomic_DNA"/>
</dbReference>
<dbReference type="Proteomes" id="UP000490800">
    <property type="component" value="Unassembled WGS sequence"/>
</dbReference>
<gene>
    <name evidence="2" type="ORF">EDM21_18540</name>
</gene>
<proteinExistence type="predicted"/>
<organism evidence="2 3">
    <name type="scientific">Paenibacillus lutrae</name>
    <dbReference type="NCBI Taxonomy" id="2078573"/>
    <lineage>
        <taxon>Bacteria</taxon>
        <taxon>Bacillati</taxon>
        <taxon>Bacillota</taxon>
        <taxon>Bacilli</taxon>
        <taxon>Bacillales</taxon>
        <taxon>Paenibacillaceae</taxon>
        <taxon>Paenibacillus</taxon>
    </lineage>
</organism>
<keyword evidence="1" id="KW-1133">Transmembrane helix</keyword>
<dbReference type="OrthoDB" id="2629325at2"/>
<evidence type="ECO:0000256" key="1">
    <source>
        <dbReference type="SAM" id="Phobius"/>
    </source>
</evidence>
<keyword evidence="1" id="KW-0812">Transmembrane</keyword>
<dbReference type="AlphaFoldDB" id="A0A7X3K0T3"/>
<feature type="transmembrane region" description="Helical" evidence="1">
    <location>
        <begin position="47"/>
        <end position="68"/>
    </location>
</feature>
<reference evidence="2 3" key="1">
    <citation type="journal article" date="2019" name="Microorganisms">
        <title>Paenibacillus lutrae sp. nov., A Chitinolytic Species Isolated from A River Otter in Castril Natural Park, Granada, Spain.</title>
        <authorList>
            <person name="Rodriguez M."/>
            <person name="Reina J.C."/>
            <person name="Bejar V."/>
            <person name="Llamas I."/>
        </authorList>
    </citation>
    <scope>NUCLEOTIDE SEQUENCE [LARGE SCALE GENOMIC DNA]</scope>
    <source>
        <strain evidence="2 3">N10</strain>
    </source>
</reference>
<protein>
    <recommendedName>
        <fullName evidence="4">AtpZ/AtpI family protein</fullName>
    </recommendedName>
</protein>
<evidence type="ECO:0008006" key="4">
    <source>
        <dbReference type="Google" id="ProtNLM"/>
    </source>
</evidence>
<keyword evidence="1" id="KW-0472">Membrane</keyword>
<evidence type="ECO:0000313" key="2">
    <source>
        <dbReference type="EMBL" id="MVP01493.1"/>
    </source>
</evidence>
<sequence length="77" mass="8227">MNNKGNRDNPWKAAGMVGAIGIDIAFCMIAGYAIATYLVNRFGGSKAWIAGGLMIGLFVGIVSVVMLLKKFLEESDE</sequence>